<organism evidence="3 4">
    <name type="scientific">Phialemonium atrogriseum</name>
    <dbReference type="NCBI Taxonomy" id="1093897"/>
    <lineage>
        <taxon>Eukaryota</taxon>
        <taxon>Fungi</taxon>
        <taxon>Dikarya</taxon>
        <taxon>Ascomycota</taxon>
        <taxon>Pezizomycotina</taxon>
        <taxon>Sordariomycetes</taxon>
        <taxon>Sordariomycetidae</taxon>
        <taxon>Cephalothecales</taxon>
        <taxon>Cephalothecaceae</taxon>
        <taxon>Phialemonium</taxon>
    </lineage>
</organism>
<proteinExistence type="predicted"/>
<dbReference type="GeneID" id="85314413"/>
<evidence type="ECO:0000313" key="3">
    <source>
        <dbReference type="EMBL" id="KAK1763652.1"/>
    </source>
</evidence>
<keyword evidence="4" id="KW-1185">Reference proteome</keyword>
<dbReference type="RefSeq" id="XP_060279865.1">
    <property type="nucleotide sequence ID" value="XM_060431226.1"/>
</dbReference>
<feature type="region of interest" description="Disordered" evidence="1">
    <location>
        <begin position="118"/>
        <end position="164"/>
    </location>
</feature>
<evidence type="ECO:0000256" key="1">
    <source>
        <dbReference type="SAM" id="MobiDB-lite"/>
    </source>
</evidence>
<feature type="region of interest" description="Disordered" evidence="1">
    <location>
        <begin position="203"/>
        <end position="255"/>
    </location>
</feature>
<accession>A0AAJ0BTC3</accession>
<reference evidence="3" key="1">
    <citation type="submission" date="2023-06" db="EMBL/GenBank/DDBJ databases">
        <title>Genome-scale phylogeny and comparative genomics of the fungal order Sordariales.</title>
        <authorList>
            <consortium name="Lawrence Berkeley National Laboratory"/>
            <person name="Hensen N."/>
            <person name="Bonometti L."/>
            <person name="Westerberg I."/>
            <person name="Brannstrom I.O."/>
            <person name="Guillou S."/>
            <person name="Cros-Aarteil S."/>
            <person name="Calhoun S."/>
            <person name="Haridas S."/>
            <person name="Kuo A."/>
            <person name="Mondo S."/>
            <person name="Pangilinan J."/>
            <person name="Riley R."/>
            <person name="Labutti K."/>
            <person name="Andreopoulos B."/>
            <person name="Lipzen A."/>
            <person name="Chen C."/>
            <person name="Yanf M."/>
            <person name="Daum C."/>
            <person name="Ng V."/>
            <person name="Clum A."/>
            <person name="Steindorff A."/>
            <person name="Ohm R."/>
            <person name="Martin F."/>
            <person name="Silar P."/>
            <person name="Natvig D."/>
            <person name="Lalanne C."/>
            <person name="Gautier V."/>
            <person name="Ament-Velasquez S.L."/>
            <person name="Kruys A."/>
            <person name="Hutchinson M.I."/>
            <person name="Powell A.J."/>
            <person name="Barry K."/>
            <person name="Miller A.N."/>
            <person name="Grigoriev I.V."/>
            <person name="Debuchy R."/>
            <person name="Gladieux P."/>
            <person name="Thoren M.H."/>
            <person name="Johannesson H."/>
        </authorList>
    </citation>
    <scope>NUCLEOTIDE SEQUENCE</scope>
    <source>
        <strain evidence="3">8032-3</strain>
    </source>
</reference>
<protein>
    <submittedName>
        <fullName evidence="3">Uncharacterized protein</fullName>
    </submittedName>
</protein>
<feature type="compositionally biased region" description="Polar residues" evidence="1">
    <location>
        <begin position="209"/>
        <end position="224"/>
    </location>
</feature>
<evidence type="ECO:0000313" key="4">
    <source>
        <dbReference type="Proteomes" id="UP001244011"/>
    </source>
</evidence>
<dbReference type="EMBL" id="MU839025">
    <property type="protein sequence ID" value="KAK1763652.1"/>
    <property type="molecule type" value="Genomic_DNA"/>
</dbReference>
<comment type="caution">
    <text evidence="3">The sequence shown here is derived from an EMBL/GenBank/DDBJ whole genome shotgun (WGS) entry which is preliminary data.</text>
</comment>
<keyword evidence="2" id="KW-0812">Transmembrane</keyword>
<sequence length="255" mass="26512">MAFGRGLITAAPARPTGQSPSRLLEERITSEPVTCGYRSGDPAHAWLAPSGYNCRVDTLNGLWGFCPTTVIAATDCGLGGYCFDTNTCTSGSFLTFGIDQTYVYLHCGPDAGTQHYMASPTASPASLSSTHSTSPSPITTSESPVSSATPSSNEPNKNSDGVSSGGSTNNMGAIIGGSIGGFALLCGFGIVAICLLRNNRSRGVDSLQRPRTPQGNSWSPSNMIKQGGWGPRELPAHVPSELPVHPVELPAGHDR</sequence>
<keyword evidence="2" id="KW-0472">Membrane</keyword>
<evidence type="ECO:0000256" key="2">
    <source>
        <dbReference type="SAM" id="Phobius"/>
    </source>
</evidence>
<name>A0AAJ0BTC3_9PEZI</name>
<feature type="compositionally biased region" description="Low complexity" evidence="1">
    <location>
        <begin position="118"/>
        <end position="152"/>
    </location>
</feature>
<feature type="compositionally biased region" description="Polar residues" evidence="1">
    <location>
        <begin position="153"/>
        <end position="164"/>
    </location>
</feature>
<gene>
    <name evidence="3" type="ORF">QBC33DRAFT_580840</name>
</gene>
<dbReference type="AlphaFoldDB" id="A0AAJ0BTC3"/>
<keyword evidence="2" id="KW-1133">Transmembrane helix</keyword>
<feature type="transmembrane region" description="Helical" evidence="2">
    <location>
        <begin position="173"/>
        <end position="196"/>
    </location>
</feature>
<dbReference type="Proteomes" id="UP001244011">
    <property type="component" value="Unassembled WGS sequence"/>
</dbReference>